<dbReference type="Proteomes" id="UP000031838">
    <property type="component" value="Chromosome 2"/>
</dbReference>
<dbReference type="HOGENOM" id="CLU_037162_20_2_4"/>
<evidence type="ECO:0000313" key="6">
    <source>
        <dbReference type="Proteomes" id="UP000031838"/>
    </source>
</evidence>
<dbReference type="CDD" id="cd04673">
    <property type="entry name" value="NUDIX_ADPRase"/>
    <property type="match status" value="1"/>
</dbReference>
<sequence>MGEQPGGGPQAPAAWPRVAVIAIVFRGDELILVQRGKEPQKGSWGFPGGSVEPGESLHDAARRELMEETGVQAEVGELVDVVEVREFDASGRHHHYVLIALLCRHLSGEPRPGDDAVDCRWVRMPDGIHGFSGVLADHVGRVGLRAHEINHSNRERRQR</sequence>
<evidence type="ECO:0000256" key="2">
    <source>
        <dbReference type="ARBA" id="ARBA00022801"/>
    </source>
</evidence>
<accession>A0A0B6RYI8</accession>
<dbReference type="OrthoDB" id="542521at2"/>
<protein>
    <submittedName>
        <fullName evidence="5">MutT/nudix hydrolase</fullName>
    </submittedName>
</protein>
<dbReference type="PROSITE" id="PS51462">
    <property type="entry name" value="NUDIX"/>
    <property type="match status" value="1"/>
</dbReference>
<dbReference type="PRINTS" id="PR00502">
    <property type="entry name" value="NUDIXFAMILY"/>
</dbReference>
<dbReference type="PROSITE" id="PS00893">
    <property type="entry name" value="NUDIX_BOX"/>
    <property type="match status" value="1"/>
</dbReference>
<dbReference type="RefSeq" id="WP_042628691.1">
    <property type="nucleotide sequence ID" value="NZ_BSTO01000033.1"/>
</dbReference>
<evidence type="ECO:0000259" key="4">
    <source>
        <dbReference type="PROSITE" id="PS51462"/>
    </source>
</evidence>
<reference evidence="6" key="1">
    <citation type="submission" date="2011-03" db="EMBL/GenBank/DDBJ databases">
        <authorList>
            <person name="Voget S."/>
            <person name="Streit W.R."/>
            <person name="Jaeger K.E."/>
            <person name="Daniel R."/>
        </authorList>
    </citation>
    <scope>NUCLEOTIDE SEQUENCE [LARGE SCALE GENOMIC DNA]</scope>
    <source>
        <strain evidence="6">PG1</strain>
    </source>
</reference>
<comment type="similarity">
    <text evidence="3">Belongs to the Nudix hydrolase family.</text>
</comment>
<dbReference type="InterPro" id="IPR020476">
    <property type="entry name" value="Nudix_hydrolase"/>
</dbReference>
<dbReference type="SUPFAM" id="SSF55811">
    <property type="entry name" value="Nudix"/>
    <property type="match status" value="1"/>
</dbReference>
<feature type="domain" description="Nudix hydrolase" evidence="4">
    <location>
        <begin position="15"/>
        <end position="148"/>
    </location>
</feature>
<dbReference type="InterPro" id="IPR020084">
    <property type="entry name" value="NUDIX_hydrolase_CS"/>
</dbReference>
<dbReference type="KEGG" id="bpla:bpln_2g23740"/>
<dbReference type="EMBL" id="CP002581">
    <property type="protein sequence ID" value="AJK50402.1"/>
    <property type="molecule type" value="Genomic_DNA"/>
</dbReference>
<dbReference type="Gene3D" id="3.90.79.10">
    <property type="entry name" value="Nucleoside Triphosphate Pyrophosphohydrolase"/>
    <property type="match status" value="1"/>
</dbReference>
<evidence type="ECO:0000313" key="5">
    <source>
        <dbReference type="EMBL" id="AJK50402.1"/>
    </source>
</evidence>
<organism evidence="5 6">
    <name type="scientific">Burkholderia plantarii</name>
    <dbReference type="NCBI Taxonomy" id="41899"/>
    <lineage>
        <taxon>Bacteria</taxon>
        <taxon>Pseudomonadati</taxon>
        <taxon>Pseudomonadota</taxon>
        <taxon>Betaproteobacteria</taxon>
        <taxon>Burkholderiales</taxon>
        <taxon>Burkholderiaceae</taxon>
        <taxon>Burkholderia</taxon>
    </lineage>
</organism>
<evidence type="ECO:0000256" key="3">
    <source>
        <dbReference type="RuleBase" id="RU003476"/>
    </source>
</evidence>
<keyword evidence="2 3" id="KW-0378">Hydrolase</keyword>
<dbReference type="KEGG" id="bgp:BGL_2c23460"/>
<reference evidence="5 6" key="2">
    <citation type="journal article" date="2016" name="Appl. Microbiol. Biotechnol.">
        <title>Mutations improving production and secretion of extracellular lipase by Burkholderia glumae PG1.</title>
        <authorList>
            <person name="Knapp A."/>
            <person name="Voget S."/>
            <person name="Gao R."/>
            <person name="Zaburannyi N."/>
            <person name="Krysciak D."/>
            <person name="Breuer M."/>
            <person name="Hauer B."/>
            <person name="Streit W.R."/>
            <person name="Muller R."/>
            <person name="Daniel R."/>
            <person name="Jaeger K.E."/>
        </authorList>
    </citation>
    <scope>NUCLEOTIDE SEQUENCE [LARGE SCALE GENOMIC DNA]</scope>
    <source>
        <strain evidence="5 6">PG1</strain>
    </source>
</reference>
<dbReference type="InterPro" id="IPR015797">
    <property type="entry name" value="NUDIX_hydrolase-like_dom_sf"/>
</dbReference>
<dbReference type="GO" id="GO:0016787">
    <property type="term" value="F:hydrolase activity"/>
    <property type="evidence" value="ECO:0007669"/>
    <property type="project" value="UniProtKB-KW"/>
</dbReference>
<proteinExistence type="inferred from homology"/>
<dbReference type="AlphaFoldDB" id="A0A0B6RYI8"/>
<dbReference type="Pfam" id="PF00293">
    <property type="entry name" value="NUDIX"/>
    <property type="match status" value="1"/>
</dbReference>
<evidence type="ECO:0000256" key="1">
    <source>
        <dbReference type="ARBA" id="ARBA00001946"/>
    </source>
</evidence>
<dbReference type="PANTHER" id="PTHR43736">
    <property type="entry name" value="ADP-RIBOSE PYROPHOSPHATASE"/>
    <property type="match status" value="1"/>
</dbReference>
<comment type="cofactor">
    <cofactor evidence="1">
        <name>Mg(2+)</name>
        <dbReference type="ChEBI" id="CHEBI:18420"/>
    </cofactor>
</comment>
<dbReference type="PANTHER" id="PTHR43736:SF1">
    <property type="entry name" value="DIHYDRONEOPTERIN TRIPHOSPHATE DIPHOSPHATASE"/>
    <property type="match status" value="1"/>
</dbReference>
<name>A0A0B6RYI8_BURPL</name>
<gene>
    <name evidence="5" type="ORF">BGL_2c23460</name>
</gene>
<keyword evidence="6" id="KW-1185">Reference proteome</keyword>
<dbReference type="InterPro" id="IPR000086">
    <property type="entry name" value="NUDIX_hydrolase_dom"/>
</dbReference>